<sequence>MVKEYVYVQTIENNYSNWISIYEGSIEKNGKVNFISLPVYFNATKCIFRKECNASSLTEEVNKIINYSMYDKENMTIIYNEGLIHESKVIAEEEVNKIIETYNKFNNNSCENEVIIKSIENLNSIKNVGEYTIEFLKINDNINSEILGLTLKEKEQYSNLLLEKYDLFVNERLEEAKKTNKPILIYFNITTEEMGERGYKYEKEYIYPDGRHEKKEGYTNE</sequence>
<proteinExistence type="predicted"/>
<dbReference type="EMBL" id="SWVK01000023">
    <property type="protein sequence ID" value="NFN36415.1"/>
    <property type="molecule type" value="Genomic_DNA"/>
</dbReference>
<evidence type="ECO:0000313" key="1">
    <source>
        <dbReference type="EMBL" id="NFN36415.1"/>
    </source>
</evidence>
<accession>A0A846JYH2</accession>
<evidence type="ECO:0000313" key="2">
    <source>
        <dbReference type="Proteomes" id="UP000473681"/>
    </source>
</evidence>
<gene>
    <name evidence="1" type="ORF">FDB51_15125</name>
</gene>
<organism evidence="1 2">
    <name type="scientific">Clostridium botulinum</name>
    <dbReference type="NCBI Taxonomy" id="1491"/>
    <lineage>
        <taxon>Bacteria</taxon>
        <taxon>Bacillati</taxon>
        <taxon>Bacillota</taxon>
        <taxon>Clostridia</taxon>
        <taxon>Eubacteriales</taxon>
        <taxon>Clostridiaceae</taxon>
        <taxon>Clostridium</taxon>
    </lineage>
</organism>
<reference evidence="1 2" key="1">
    <citation type="submission" date="2019-04" db="EMBL/GenBank/DDBJ databases">
        <title>Genome sequencing of Clostridium botulinum Groups I-IV and Clostridium butyricum.</title>
        <authorList>
            <person name="Brunt J."/>
            <person name="Van Vliet A.H.M."/>
            <person name="Stringer S.C."/>
            <person name="Carter A.T."/>
            <person name="Peck M.W."/>
        </authorList>
    </citation>
    <scope>NUCLEOTIDE SEQUENCE [LARGE SCALE GENOMIC DNA]</scope>
    <source>
        <strain evidence="1 2">CB-K-33E</strain>
    </source>
</reference>
<comment type="caution">
    <text evidence="1">The sequence shown here is derived from an EMBL/GenBank/DDBJ whole genome shotgun (WGS) entry which is preliminary data.</text>
</comment>
<protein>
    <submittedName>
        <fullName evidence="1">Uncharacterized protein</fullName>
    </submittedName>
</protein>
<dbReference type="AlphaFoldDB" id="A0A846JYH2"/>
<dbReference type="Proteomes" id="UP000473681">
    <property type="component" value="Unassembled WGS sequence"/>
</dbReference>
<name>A0A846JYH2_CLOBO</name>